<evidence type="ECO:0000256" key="1">
    <source>
        <dbReference type="SAM" id="Phobius"/>
    </source>
</evidence>
<feature type="transmembrane region" description="Helical" evidence="1">
    <location>
        <begin position="102"/>
        <end position="124"/>
    </location>
</feature>
<keyword evidence="1" id="KW-0812">Transmembrane</keyword>
<feature type="transmembrane region" description="Helical" evidence="1">
    <location>
        <begin position="29"/>
        <end position="47"/>
    </location>
</feature>
<dbReference type="EMBL" id="CP012752">
    <property type="protein sequence ID" value="ALG11614.1"/>
    <property type="molecule type" value="Genomic_DNA"/>
</dbReference>
<keyword evidence="3" id="KW-1185">Reference proteome</keyword>
<accession>A0A0N9I6I6</accession>
<protein>
    <submittedName>
        <fullName evidence="2">Uncharacterized protein</fullName>
    </submittedName>
</protein>
<dbReference type="STRING" id="860235.AOZ06_36330"/>
<dbReference type="Proteomes" id="UP000063699">
    <property type="component" value="Chromosome"/>
</dbReference>
<proteinExistence type="predicted"/>
<evidence type="ECO:0000313" key="3">
    <source>
        <dbReference type="Proteomes" id="UP000063699"/>
    </source>
</evidence>
<reference evidence="2 3" key="1">
    <citation type="submission" date="2015-07" db="EMBL/GenBank/DDBJ databases">
        <title>Genome sequencing of Kibdelosporangium phytohabitans.</title>
        <authorList>
            <person name="Qin S."/>
            <person name="Xing K."/>
        </authorList>
    </citation>
    <scope>NUCLEOTIDE SEQUENCE [LARGE SCALE GENOMIC DNA]</scope>
    <source>
        <strain evidence="2 3">KLBMP1111</strain>
    </source>
</reference>
<dbReference type="AlphaFoldDB" id="A0A0N9I6I6"/>
<sequence length="171" mass="19264">MSKFAQLAVLWLVYSVLFTAGLWLSGGNAVVMFVGGPVTALVIVLVMRHRLVLSTLEGLDVKQRWRIGRAMHRGVAVDSRELARPLMDHASEILRTQFSLKFVRASSMVVLVCGVLAVGLSLVVEGMPGWSGLALIAGGVRLWLWLRYLVWVRERFERSSRETEGRWFPWQ</sequence>
<dbReference type="RefSeq" id="WP_054293515.1">
    <property type="nucleotide sequence ID" value="NZ_CP012752.1"/>
</dbReference>
<keyword evidence="1" id="KW-1133">Transmembrane helix</keyword>
<evidence type="ECO:0000313" key="2">
    <source>
        <dbReference type="EMBL" id="ALG11614.1"/>
    </source>
</evidence>
<name>A0A0N9I6I6_9PSEU</name>
<organism evidence="2 3">
    <name type="scientific">Kibdelosporangium phytohabitans</name>
    <dbReference type="NCBI Taxonomy" id="860235"/>
    <lineage>
        <taxon>Bacteria</taxon>
        <taxon>Bacillati</taxon>
        <taxon>Actinomycetota</taxon>
        <taxon>Actinomycetes</taxon>
        <taxon>Pseudonocardiales</taxon>
        <taxon>Pseudonocardiaceae</taxon>
        <taxon>Kibdelosporangium</taxon>
    </lineage>
</organism>
<dbReference type="KEGG" id="kphy:AOZ06_36330"/>
<keyword evidence="1" id="KW-0472">Membrane</keyword>
<gene>
    <name evidence="2" type="ORF">AOZ06_36330</name>
</gene>
<feature type="transmembrane region" description="Helical" evidence="1">
    <location>
        <begin position="130"/>
        <end position="151"/>
    </location>
</feature>